<comment type="caution">
    <text evidence="1">The sequence shown here is derived from an EMBL/GenBank/DDBJ whole genome shotgun (WGS) entry which is preliminary data.</text>
</comment>
<keyword evidence="2" id="KW-1185">Reference proteome</keyword>
<protein>
    <submittedName>
        <fullName evidence="1">Uncharacterized protein</fullName>
    </submittedName>
</protein>
<evidence type="ECO:0000313" key="2">
    <source>
        <dbReference type="Proteomes" id="UP000790709"/>
    </source>
</evidence>
<gene>
    <name evidence="1" type="ORF">BV22DRAFT_1068756</name>
</gene>
<name>A0ACB8BCS4_9AGAM</name>
<organism evidence="1 2">
    <name type="scientific">Leucogyrophana mollusca</name>
    <dbReference type="NCBI Taxonomy" id="85980"/>
    <lineage>
        <taxon>Eukaryota</taxon>
        <taxon>Fungi</taxon>
        <taxon>Dikarya</taxon>
        <taxon>Basidiomycota</taxon>
        <taxon>Agaricomycotina</taxon>
        <taxon>Agaricomycetes</taxon>
        <taxon>Agaricomycetidae</taxon>
        <taxon>Boletales</taxon>
        <taxon>Boletales incertae sedis</taxon>
        <taxon>Leucogyrophana</taxon>
    </lineage>
</organism>
<evidence type="ECO:0000313" key="1">
    <source>
        <dbReference type="EMBL" id="KAH7923444.1"/>
    </source>
</evidence>
<accession>A0ACB8BCS4</accession>
<dbReference type="Proteomes" id="UP000790709">
    <property type="component" value="Unassembled WGS sequence"/>
</dbReference>
<proteinExistence type="predicted"/>
<dbReference type="EMBL" id="MU266452">
    <property type="protein sequence ID" value="KAH7923444.1"/>
    <property type="molecule type" value="Genomic_DNA"/>
</dbReference>
<sequence>MDIDGASPVSDWLALFQPPEDFPWTAQKSREIENRRAHMTDVLIFDVLLIRGGIRQPDMYYPPGDGSSLQRLLETIQHSTYDSLKKDCLVYILLKWYQDGRESRFQEDRCIPPQFVALGDAYWHLDTGVHVAKAVSILSDARLNRDYASKILQALSLSENPSPLIVKYVRTAKPPLTEPDDINMYTLALAESSLWEAWQYQRIFPETTETRPRLINKILEWCLSPKPRPEPLTHLVAFPLSDYEQTLVHKYALHPPRELPLSSVAIIQDLVCLRLIQSGEHVAAIKLDRQFSAASHGASSEALKAAQERRQMLDEIAVTMPDAERRLLETELQTQSQGLSAPLPTGNKFGKSRAPMADLSMSWEEVQSPRASVNGTNVHLGNGATPALSGRLPATSTGHIRFDPGIPLQSSLKGSVGPATSRSPFALPITKSPLQPQAPPSISFAQPISSSQATSHKAPLVGATGLKFSPAPFPRNPATLTAPNGAPPTSLFDKAGSANQVPNAFYKPPPANGVKRAFVPDEAAVQVSAATQNEEEHADDVSMASDNEFISPEVNGDTTVLPPDDDAEAELSFSVFGNAPRRTQQPTRRSAKQEGRNNALPGAFHQDGDDESDVEPPSRRTAHQRTRPRTPEKPRNTRTQHLNGADLKQSIPGSLMDEEVEDEDEDEVPPLPPSPQGKRPVRKGRTSAATSKVENEGEKETRVRRSSRLSTASSIASLSPEPPSPPKPVKTRKSARASGAATQTATRSSARKKR</sequence>
<reference evidence="1" key="1">
    <citation type="journal article" date="2021" name="New Phytol.">
        <title>Evolutionary innovations through gain and loss of genes in the ectomycorrhizal Boletales.</title>
        <authorList>
            <person name="Wu G."/>
            <person name="Miyauchi S."/>
            <person name="Morin E."/>
            <person name="Kuo A."/>
            <person name="Drula E."/>
            <person name="Varga T."/>
            <person name="Kohler A."/>
            <person name="Feng B."/>
            <person name="Cao Y."/>
            <person name="Lipzen A."/>
            <person name="Daum C."/>
            <person name="Hundley H."/>
            <person name="Pangilinan J."/>
            <person name="Johnson J."/>
            <person name="Barry K."/>
            <person name="LaButti K."/>
            <person name="Ng V."/>
            <person name="Ahrendt S."/>
            <person name="Min B."/>
            <person name="Choi I.G."/>
            <person name="Park H."/>
            <person name="Plett J.M."/>
            <person name="Magnuson J."/>
            <person name="Spatafora J.W."/>
            <person name="Nagy L.G."/>
            <person name="Henrissat B."/>
            <person name="Grigoriev I.V."/>
            <person name="Yang Z.L."/>
            <person name="Xu J."/>
            <person name="Martin F.M."/>
        </authorList>
    </citation>
    <scope>NUCLEOTIDE SEQUENCE</scope>
    <source>
        <strain evidence="1">KUC20120723A-06</strain>
    </source>
</reference>